<organism evidence="2 3">
    <name type="scientific">Gekko japonicus</name>
    <name type="common">Schlegel's Japanese gecko</name>
    <dbReference type="NCBI Taxonomy" id="146911"/>
    <lineage>
        <taxon>Eukaryota</taxon>
        <taxon>Metazoa</taxon>
        <taxon>Chordata</taxon>
        <taxon>Craniata</taxon>
        <taxon>Vertebrata</taxon>
        <taxon>Euteleostomi</taxon>
        <taxon>Lepidosauria</taxon>
        <taxon>Squamata</taxon>
        <taxon>Bifurcata</taxon>
        <taxon>Gekkota</taxon>
        <taxon>Gekkonidae</taxon>
        <taxon>Gekkoninae</taxon>
        <taxon>Gekko</taxon>
    </lineage>
</organism>
<feature type="region of interest" description="Disordered" evidence="1">
    <location>
        <begin position="106"/>
        <end position="145"/>
    </location>
</feature>
<feature type="compositionally biased region" description="Pro residues" evidence="1">
    <location>
        <begin position="121"/>
        <end position="145"/>
    </location>
</feature>
<gene>
    <name evidence="3" type="primary">LOC107110338</name>
</gene>
<dbReference type="GeneID" id="107110338"/>
<keyword evidence="2" id="KW-1185">Reference proteome</keyword>
<dbReference type="RefSeq" id="XP_015266598.1">
    <property type="nucleotide sequence ID" value="XM_015411112.1"/>
</dbReference>
<accession>A0ABM1JYR1</accession>
<evidence type="ECO:0000256" key="1">
    <source>
        <dbReference type="SAM" id="MobiDB-lite"/>
    </source>
</evidence>
<dbReference type="Proteomes" id="UP000694871">
    <property type="component" value="Unplaced"/>
</dbReference>
<proteinExistence type="predicted"/>
<evidence type="ECO:0000313" key="3">
    <source>
        <dbReference type="RefSeq" id="XP_015266598.1"/>
    </source>
</evidence>
<sequence>MMEEEIEVAVEKTESVPENTDIAETKKKGARGQGRGQGGKGYVRGKMRGKALNGFGPVRRGMGRMRPYPDIRGRRGARGRPLFPPSLPMRGMMRVPFLPPPPRYRFPLPPPPSGPMNFRGRPPPLGARGMPPSPQGPFPRPRGVT</sequence>
<evidence type="ECO:0000313" key="2">
    <source>
        <dbReference type="Proteomes" id="UP000694871"/>
    </source>
</evidence>
<reference evidence="3" key="1">
    <citation type="submission" date="2025-08" db="UniProtKB">
        <authorList>
            <consortium name="RefSeq"/>
        </authorList>
    </citation>
    <scope>IDENTIFICATION</scope>
</reference>
<name>A0ABM1JYR1_GEKJA</name>
<feature type="region of interest" description="Disordered" evidence="1">
    <location>
        <begin position="1"/>
        <end position="91"/>
    </location>
</feature>
<protein>
    <submittedName>
        <fullName evidence="3">Formin-like protein 20</fullName>
    </submittedName>
</protein>
<feature type="compositionally biased region" description="Gly residues" evidence="1">
    <location>
        <begin position="31"/>
        <end position="42"/>
    </location>
</feature>